<accession>A0A8B8G833</accession>
<protein>
    <submittedName>
        <fullName evidence="10">Clusterin-associated protein 1 isoform X1</fullName>
    </submittedName>
</protein>
<dbReference type="AlphaFoldDB" id="A0A8B8G833"/>
<dbReference type="GO" id="GO:0005929">
    <property type="term" value="C:cilium"/>
    <property type="evidence" value="ECO:0007669"/>
    <property type="project" value="UniProtKB-SubCell"/>
</dbReference>
<evidence type="ECO:0000313" key="9">
    <source>
        <dbReference type="Proteomes" id="UP000694846"/>
    </source>
</evidence>
<dbReference type="Proteomes" id="UP000694846">
    <property type="component" value="Unplaced"/>
</dbReference>
<dbReference type="Pfam" id="PF10234">
    <property type="entry name" value="Cluap1"/>
    <property type="match status" value="1"/>
</dbReference>
<comment type="subcellular location">
    <subcellularLocation>
        <location evidence="1">Cell projection</location>
        <location evidence="1">Cilium</location>
    </subcellularLocation>
</comment>
<sequence>MSYRDLFKFTESMRSLGFHQQISMDSFHSPNFALVSEVLLWLALRFEPDINLPHEIETSEQRVYFIRSIVEFFVLKTNIKLNVKKIYQADRNAVGELLKITDLLNDALNAKIAYENESVSKLDINLTYKANELKTTRELASKITQKGATLFRSLEEESELRPIRDNRVNGALDINEVEQSLKTLIEKTKRETSHIKDLIKNVSATEANLDAKIAKRREDLERNSKRLNTLKQVRPAFLEEFEDLESELRNLYQEYITRQRCISYLEHQQEQVAQAELMHMQEQQEMTKKIIENNKQDDDLKLLEGVNNESFNNQFLENTPDISIKGRVSSAATSRNRSMFDHLTDSETDSDLMLDDEDSNIMASDGELSTSKAEKLGSIHSDSDN</sequence>
<proteinExistence type="inferred from homology"/>
<keyword evidence="6" id="KW-0966">Cell projection</keyword>
<feature type="region of interest" description="Disordered" evidence="8">
    <location>
        <begin position="339"/>
        <end position="385"/>
    </location>
</feature>
<evidence type="ECO:0000256" key="3">
    <source>
        <dbReference type="ARBA" id="ARBA00022794"/>
    </source>
</evidence>
<evidence type="ECO:0000256" key="8">
    <source>
        <dbReference type="SAM" id="MobiDB-lite"/>
    </source>
</evidence>
<dbReference type="CTD" id="23059"/>
<dbReference type="GO" id="GO:0060271">
    <property type="term" value="P:cilium assembly"/>
    <property type="evidence" value="ECO:0007669"/>
    <property type="project" value="TreeGrafter"/>
</dbReference>
<keyword evidence="9" id="KW-1185">Reference proteome</keyword>
<dbReference type="PANTHER" id="PTHR21547:SF0">
    <property type="entry name" value="CLUSTERIN-ASSOCIATED PROTEIN 1"/>
    <property type="match status" value="1"/>
</dbReference>
<feature type="coiled-coil region" evidence="7">
    <location>
        <begin position="234"/>
        <end position="285"/>
    </location>
</feature>
<reference evidence="10" key="1">
    <citation type="submission" date="2025-08" db="UniProtKB">
        <authorList>
            <consortium name="RefSeq"/>
        </authorList>
    </citation>
    <scope>IDENTIFICATION</scope>
    <source>
        <tissue evidence="10">Whole body</tissue>
    </source>
</reference>
<evidence type="ECO:0000256" key="1">
    <source>
        <dbReference type="ARBA" id="ARBA00004138"/>
    </source>
</evidence>
<evidence type="ECO:0000313" key="10">
    <source>
        <dbReference type="RefSeq" id="XP_025418751.1"/>
    </source>
</evidence>
<dbReference type="PANTHER" id="PTHR21547">
    <property type="entry name" value="CLUSTERIN ASSOCIATED PROTEIN 1"/>
    <property type="match status" value="1"/>
</dbReference>
<organism evidence="9 10">
    <name type="scientific">Sipha flava</name>
    <name type="common">yellow sugarcane aphid</name>
    <dbReference type="NCBI Taxonomy" id="143950"/>
    <lineage>
        <taxon>Eukaryota</taxon>
        <taxon>Metazoa</taxon>
        <taxon>Ecdysozoa</taxon>
        <taxon>Arthropoda</taxon>
        <taxon>Hexapoda</taxon>
        <taxon>Insecta</taxon>
        <taxon>Pterygota</taxon>
        <taxon>Neoptera</taxon>
        <taxon>Paraneoptera</taxon>
        <taxon>Hemiptera</taxon>
        <taxon>Sternorrhyncha</taxon>
        <taxon>Aphidomorpha</taxon>
        <taxon>Aphidoidea</taxon>
        <taxon>Aphididae</taxon>
        <taxon>Sipha</taxon>
    </lineage>
</organism>
<name>A0A8B8G833_9HEMI</name>
<dbReference type="InterPro" id="IPR019366">
    <property type="entry name" value="Clusterin-associated_protein-1"/>
</dbReference>
<evidence type="ECO:0000256" key="7">
    <source>
        <dbReference type="SAM" id="Coils"/>
    </source>
</evidence>
<feature type="compositionally biased region" description="Acidic residues" evidence="8">
    <location>
        <begin position="346"/>
        <end position="359"/>
    </location>
</feature>
<dbReference type="OrthoDB" id="438545at2759"/>
<evidence type="ECO:0000256" key="4">
    <source>
        <dbReference type="ARBA" id="ARBA00023054"/>
    </source>
</evidence>
<evidence type="ECO:0000256" key="2">
    <source>
        <dbReference type="ARBA" id="ARBA00008340"/>
    </source>
</evidence>
<dbReference type="RefSeq" id="XP_025418751.1">
    <property type="nucleotide sequence ID" value="XM_025562966.1"/>
</dbReference>
<dbReference type="GO" id="GO:0005815">
    <property type="term" value="C:microtubule organizing center"/>
    <property type="evidence" value="ECO:0007669"/>
    <property type="project" value="TreeGrafter"/>
</dbReference>
<dbReference type="GeneID" id="112689316"/>
<evidence type="ECO:0000256" key="5">
    <source>
        <dbReference type="ARBA" id="ARBA00023069"/>
    </source>
</evidence>
<keyword evidence="5" id="KW-0969">Cilium</keyword>
<keyword evidence="3" id="KW-0970">Cilium biogenesis/degradation</keyword>
<keyword evidence="4 7" id="KW-0175">Coiled coil</keyword>
<evidence type="ECO:0000256" key="6">
    <source>
        <dbReference type="ARBA" id="ARBA00023273"/>
    </source>
</evidence>
<feature type="compositionally biased region" description="Basic and acidic residues" evidence="8">
    <location>
        <begin position="372"/>
        <end position="385"/>
    </location>
</feature>
<comment type="similarity">
    <text evidence="2">Belongs to the CLUAP1 family.</text>
</comment>
<dbReference type="GO" id="GO:0030992">
    <property type="term" value="C:intraciliary transport particle B"/>
    <property type="evidence" value="ECO:0007669"/>
    <property type="project" value="TreeGrafter"/>
</dbReference>
<gene>
    <name evidence="10" type="primary">LOC112689316</name>
</gene>